<dbReference type="EMBL" id="AAZO01005449">
    <property type="status" value="NOT_ANNOTATED_CDS"/>
    <property type="molecule type" value="Genomic_DNA"/>
</dbReference>
<dbReference type="PROSITE" id="PS50096">
    <property type="entry name" value="IQ"/>
    <property type="match status" value="1"/>
</dbReference>
<dbReference type="KEGG" id="phu:Phum_PHUM446220"/>
<dbReference type="VEuPathDB" id="VectorBase:PHUM446220"/>
<dbReference type="EMBL" id="DS235780">
    <property type="protein sequence ID" value="EEB16910.1"/>
    <property type="molecule type" value="Genomic_DNA"/>
</dbReference>
<dbReference type="HOGENOM" id="CLU_685701_0_0_1"/>
<dbReference type="eggNOG" id="ENOG502TCIR">
    <property type="taxonomic scope" value="Eukaryota"/>
</dbReference>
<dbReference type="RefSeq" id="XP_002429648.1">
    <property type="nucleotide sequence ID" value="XM_002429603.1"/>
</dbReference>
<dbReference type="OrthoDB" id="536093at2759"/>
<evidence type="ECO:0000313" key="14">
    <source>
        <dbReference type="Proteomes" id="UP000009046"/>
    </source>
</evidence>
<dbReference type="GeneID" id="8231187"/>
<dbReference type="CTD" id="8231187"/>
<dbReference type="OMA" id="KWKKHMR"/>
<evidence type="ECO:0000256" key="6">
    <source>
        <dbReference type="ARBA" id="ARBA00022846"/>
    </source>
</evidence>
<evidence type="ECO:0000256" key="9">
    <source>
        <dbReference type="ARBA" id="ARBA00023273"/>
    </source>
</evidence>
<gene>
    <name evidence="13" type="primary">8231187</name>
    <name evidence="12" type="ORF">Phum_PHUM446220</name>
</gene>
<dbReference type="STRING" id="121224.E0VU54"/>
<evidence type="ECO:0000256" key="7">
    <source>
        <dbReference type="ARBA" id="ARBA00023069"/>
    </source>
</evidence>
<organism>
    <name type="scientific">Pediculus humanus subsp. corporis</name>
    <name type="common">Body louse</name>
    <dbReference type="NCBI Taxonomy" id="121224"/>
    <lineage>
        <taxon>Eukaryota</taxon>
        <taxon>Metazoa</taxon>
        <taxon>Ecdysozoa</taxon>
        <taxon>Arthropoda</taxon>
        <taxon>Hexapoda</taxon>
        <taxon>Insecta</taxon>
        <taxon>Pterygota</taxon>
        <taxon>Neoptera</taxon>
        <taxon>Paraneoptera</taxon>
        <taxon>Psocodea</taxon>
        <taxon>Troctomorpha</taxon>
        <taxon>Phthiraptera</taxon>
        <taxon>Anoplura</taxon>
        <taxon>Pediculidae</taxon>
        <taxon>Pediculus</taxon>
    </lineage>
</organism>
<comment type="subcellular location">
    <subcellularLocation>
        <location evidence="2">Cytoplasm</location>
        <location evidence="2">Cytoskeleton</location>
        <location evidence="2">Flagellum axoneme</location>
    </subcellularLocation>
</comment>
<proteinExistence type="inferred from homology"/>
<reference evidence="13" key="3">
    <citation type="submission" date="2021-02" db="UniProtKB">
        <authorList>
            <consortium name="EnsemblMetazoa"/>
        </authorList>
    </citation>
    <scope>IDENTIFICATION</scope>
    <source>
        <strain evidence="13">USDA</strain>
    </source>
</reference>
<protein>
    <recommendedName>
        <fullName evidence="4">Dynein regulatory complex protein 10</fullName>
    </recommendedName>
</protein>
<comment type="function">
    <text evidence="1">Component of the nexin-dynein regulatory complex (N-DRC), a key regulator of ciliary/flagellar motility which maintains the alignment and integrity of the distal axoneme and regulates microtubule sliding in motile axonemes.</text>
</comment>
<keyword evidence="10" id="KW-0175">Coiled coil</keyword>
<dbReference type="PANTHER" id="PTHR31598">
    <property type="entry name" value="IQ DOMAIN-CONTAINING PROTEIN D"/>
    <property type="match status" value="1"/>
</dbReference>
<feature type="region of interest" description="Disordered" evidence="11">
    <location>
        <begin position="68"/>
        <end position="87"/>
    </location>
</feature>
<evidence type="ECO:0000313" key="13">
    <source>
        <dbReference type="EnsemblMetazoa" id="PHUM446220-PA"/>
    </source>
</evidence>
<accession>E0VU54</accession>
<keyword evidence="9" id="KW-0966">Cell projection</keyword>
<evidence type="ECO:0000256" key="2">
    <source>
        <dbReference type="ARBA" id="ARBA00004611"/>
    </source>
</evidence>
<evidence type="ECO:0000256" key="5">
    <source>
        <dbReference type="ARBA" id="ARBA00022490"/>
    </source>
</evidence>
<feature type="coiled-coil region" evidence="10">
    <location>
        <begin position="181"/>
        <end position="208"/>
    </location>
</feature>
<evidence type="ECO:0000256" key="10">
    <source>
        <dbReference type="SAM" id="Coils"/>
    </source>
</evidence>
<dbReference type="Proteomes" id="UP000009046">
    <property type="component" value="Unassembled WGS sequence"/>
</dbReference>
<dbReference type="InParanoid" id="E0VU54"/>
<evidence type="ECO:0000313" key="12">
    <source>
        <dbReference type="EMBL" id="EEB16910.1"/>
    </source>
</evidence>
<dbReference type="EnsemblMetazoa" id="PHUM446220-RA">
    <property type="protein sequence ID" value="PHUM446220-PA"/>
    <property type="gene ID" value="PHUM446220"/>
</dbReference>
<evidence type="ECO:0000256" key="8">
    <source>
        <dbReference type="ARBA" id="ARBA00023212"/>
    </source>
</evidence>
<name>E0VU54_PEDHC</name>
<dbReference type="PANTHER" id="PTHR31598:SF1">
    <property type="entry name" value="DYNEIN REGULATORY COMPLEX PROTEIN 10"/>
    <property type="match status" value="1"/>
</dbReference>
<evidence type="ECO:0000256" key="11">
    <source>
        <dbReference type="SAM" id="MobiDB-lite"/>
    </source>
</evidence>
<evidence type="ECO:0000256" key="4">
    <source>
        <dbReference type="ARBA" id="ARBA00021752"/>
    </source>
</evidence>
<comment type="similarity">
    <text evidence="3">Belongs to the DRC10 family.</text>
</comment>
<keyword evidence="14" id="KW-1185">Reference proteome</keyword>
<keyword evidence="8" id="KW-0206">Cytoskeleton</keyword>
<dbReference type="AlphaFoldDB" id="E0VU54"/>
<keyword evidence="6" id="KW-0282">Flagellum</keyword>
<keyword evidence="7" id="KW-0969">Cilium</keyword>
<feature type="coiled-coil region" evidence="10">
    <location>
        <begin position="324"/>
        <end position="358"/>
    </location>
</feature>
<reference evidence="12" key="2">
    <citation type="submission" date="2007-04" db="EMBL/GenBank/DDBJ databases">
        <title>The genome of the human body louse.</title>
        <authorList>
            <consortium name="The Human Body Louse Genome Consortium"/>
            <person name="Kirkness E."/>
            <person name="Walenz B."/>
            <person name="Hass B."/>
            <person name="Bruggner R."/>
            <person name="Strausberg R."/>
        </authorList>
    </citation>
    <scope>NUCLEOTIDE SEQUENCE</scope>
    <source>
        <strain evidence="12">USDA</strain>
    </source>
</reference>
<keyword evidence="5" id="KW-0963">Cytoplasm</keyword>
<evidence type="ECO:0000256" key="3">
    <source>
        <dbReference type="ARBA" id="ARBA00009071"/>
    </source>
</evidence>
<reference evidence="12" key="1">
    <citation type="submission" date="2007-04" db="EMBL/GenBank/DDBJ databases">
        <title>Annotation of Pediculus humanus corporis strain USDA.</title>
        <authorList>
            <person name="Kirkness E."/>
            <person name="Hannick L."/>
            <person name="Hass B."/>
            <person name="Bruggner R."/>
            <person name="Lawson D."/>
            <person name="Bidwell S."/>
            <person name="Joardar V."/>
            <person name="Caler E."/>
            <person name="Walenz B."/>
            <person name="Inman J."/>
            <person name="Schobel S."/>
            <person name="Galinsky K."/>
            <person name="Amedeo P."/>
            <person name="Strausberg R."/>
        </authorList>
    </citation>
    <scope>NUCLEOTIDE SEQUENCE</scope>
    <source>
        <strain evidence="12">USDA</strain>
    </source>
</reference>
<dbReference type="InterPro" id="IPR042815">
    <property type="entry name" value="DRC10"/>
</dbReference>
<sequence length="402" mass="47167">MSLGSVDSSIIHLKTEPNLNIEAEGLLEYLIHNDGLVLRSYLDDNTCSYVVETCQRVLNASTEKKKQSAIKITSKENSSQKSKESDLEMTFDTRKQFSLSSPSWNSNISTSKSSERQNDALNKVIYLLEDHEGIVTLIQNLDSEVTPPMKYFLKVLKNFVRLVTNQLQVNSIEDKNKENYLRRVFEKNELVKKEIEKLEEEMVVTKTDANFCLIGRNVLIARHKNKIENVKKKSFEAIEKRINQSEKGMVSDYKESLIQQERLKQDYEQTSEKYGIMLKDHLHLEKALRAKRSKVENQVLGWIQKFDLDIGERQAEEEEIQALLDKEIKLGNEIQNKLDEQEEEYDELMQEKAEYENEMLEKRLFQFIVNRSARRIQRTFRLYKARKLAKKLSKKTKKKKKK</sequence>
<evidence type="ECO:0000256" key="1">
    <source>
        <dbReference type="ARBA" id="ARBA00003029"/>
    </source>
</evidence>